<evidence type="ECO:0000313" key="4">
    <source>
        <dbReference type="EMBL" id="KAF3495608.1"/>
    </source>
</evidence>
<dbReference type="Gene3D" id="3.40.50.150">
    <property type="entry name" value="Vaccinia Virus protein VP39"/>
    <property type="match status" value="1"/>
</dbReference>
<proteinExistence type="inferred from homology"/>
<dbReference type="PANTHER" id="PTHR12176">
    <property type="entry name" value="SAM-DEPENDENT METHYLTRANSFERASE SUPERFAMILY PROTEIN"/>
    <property type="match status" value="1"/>
</dbReference>
<dbReference type="SUPFAM" id="SSF53335">
    <property type="entry name" value="S-adenosyl-L-methionine-dependent methyltransferases"/>
    <property type="match status" value="1"/>
</dbReference>
<protein>
    <recommendedName>
        <fullName evidence="6">Methyltransferase type 11 domain-containing protein</fullName>
    </recommendedName>
</protein>
<gene>
    <name evidence="4" type="ORF">DY000_02056773</name>
</gene>
<name>A0ABQ7AD11_BRACR</name>
<organism evidence="4 5">
    <name type="scientific">Brassica cretica</name>
    <name type="common">Mustard</name>
    <dbReference type="NCBI Taxonomy" id="69181"/>
    <lineage>
        <taxon>Eukaryota</taxon>
        <taxon>Viridiplantae</taxon>
        <taxon>Streptophyta</taxon>
        <taxon>Embryophyta</taxon>
        <taxon>Tracheophyta</taxon>
        <taxon>Spermatophyta</taxon>
        <taxon>Magnoliopsida</taxon>
        <taxon>eudicotyledons</taxon>
        <taxon>Gunneridae</taxon>
        <taxon>Pentapetalae</taxon>
        <taxon>rosids</taxon>
        <taxon>malvids</taxon>
        <taxon>Brassicales</taxon>
        <taxon>Brassicaceae</taxon>
        <taxon>Brassiceae</taxon>
        <taxon>Brassica</taxon>
    </lineage>
</organism>
<evidence type="ECO:0000256" key="1">
    <source>
        <dbReference type="ARBA" id="ARBA00008361"/>
    </source>
</evidence>
<sequence length="157" mass="17751">MDVRDMSCFEYEYFDTVIDKGTLDSLMCGDDAPLSATRMLGEVSRLIKPGGTCFLITYGDPKVRMHHLIPSAYNWNIFLYILQGVSKRFLPLFNWFEIARSEATTIFALSFLSISSWIQVHLHSISTQQTRCSTPQGIARKLSSPLKVSSLFELGVD</sequence>
<reference evidence="4 5" key="1">
    <citation type="journal article" date="2020" name="BMC Genomics">
        <title>Intraspecific diversification of the crop wild relative Brassica cretica Lam. using demographic model selection.</title>
        <authorList>
            <person name="Kioukis A."/>
            <person name="Michalopoulou V.A."/>
            <person name="Briers L."/>
            <person name="Pirintsos S."/>
            <person name="Studholme D.J."/>
            <person name="Pavlidis P."/>
            <person name="Sarris P.F."/>
        </authorList>
    </citation>
    <scope>NUCLEOTIDE SEQUENCE [LARGE SCALE GENOMIC DNA]</scope>
    <source>
        <strain evidence="5">cv. PFS-1207/04</strain>
    </source>
</reference>
<dbReference type="Proteomes" id="UP000266723">
    <property type="component" value="Unassembled WGS sequence"/>
</dbReference>
<keyword evidence="3" id="KW-0808">Transferase</keyword>
<dbReference type="InterPro" id="IPR051419">
    <property type="entry name" value="Lys/N-term_MeTrsfase_sf"/>
</dbReference>
<accession>A0ABQ7AD11</accession>
<keyword evidence="5" id="KW-1185">Reference proteome</keyword>
<dbReference type="EMBL" id="QGKV02002055">
    <property type="protein sequence ID" value="KAF3495608.1"/>
    <property type="molecule type" value="Genomic_DNA"/>
</dbReference>
<comment type="caution">
    <text evidence="4">The sequence shown here is derived from an EMBL/GenBank/DDBJ whole genome shotgun (WGS) entry which is preliminary data.</text>
</comment>
<dbReference type="PANTHER" id="PTHR12176:SF66">
    <property type="entry name" value="S-ADENOSYL-L-METHIONINE-DEPENDENT METHYLTRANSFERASES SUPERFAMILY PROTEIN"/>
    <property type="match status" value="1"/>
</dbReference>
<evidence type="ECO:0008006" key="6">
    <source>
        <dbReference type="Google" id="ProtNLM"/>
    </source>
</evidence>
<evidence type="ECO:0000256" key="2">
    <source>
        <dbReference type="ARBA" id="ARBA00022603"/>
    </source>
</evidence>
<keyword evidence="2" id="KW-0489">Methyltransferase</keyword>
<dbReference type="InterPro" id="IPR029063">
    <property type="entry name" value="SAM-dependent_MTases_sf"/>
</dbReference>
<comment type="similarity">
    <text evidence="1">Belongs to the methyltransferase superfamily.</text>
</comment>
<evidence type="ECO:0000256" key="3">
    <source>
        <dbReference type="ARBA" id="ARBA00022679"/>
    </source>
</evidence>
<evidence type="ECO:0000313" key="5">
    <source>
        <dbReference type="Proteomes" id="UP000266723"/>
    </source>
</evidence>